<dbReference type="AlphaFoldDB" id="A0A8X7TVF2"/>
<dbReference type="Pfam" id="PF00646">
    <property type="entry name" value="F-box"/>
    <property type="match status" value="1"/>
</dbReference>
<dbReference type="SMART" id="SM00256">
    <property type="entry name" value="FBOX"/>
    <property type="match status" value="1"/>
</dbReference>
<dbReference type="InterPro" id="IPR036047">
    <property type="entry name" value="F-box-like_dom_sf"/>
</dbReference>
<proteinExistence type="predicted"/>
<feature type="domain" description="F-box" evidence="1">
    <location>
        <begin position="17"/>
        <end position="57"/>
    </location>
</feature>
<evidence type="ECO:0000313" key="2">
    <source>
        <dbReference type="EMBL" id="KAG2255134.1"/>
    </source>
</evidence>
<dbReference type="InterPro" id="IPR013187">
    <property type="entry name" value="F-box-assoc_dom_typ3"/>
</dbReference>
<evidence type="ECO:0000259" key="1">
    <source>
        <dbReference type="SMART" id="SM00256"/>
    </source>
</evidence>
<comment type="caution">
    <text evidence="2">The sequence shown here is derived from an EMBL/GenBank/DDBJ whole genome shotgun (WGS) entry which is preliminary data.</text>
</comment>
<dbReference type="Pfam" id="PF08268">
    <property type="entry name" value="FBA_3"/>
    <property type="match status" value="1"/>
</dbReference>
<sequence>MESEKESITRTKSSSWIPLDVTMQILSRLPGKSVVRFRCVSKLWSSVTSTPRFIKSFTVHSLARPSLLLVEKKEDKRVFCSLPHRQDPDRPYTKVEKYEMMIPKQDPEIVHGRVLSSIRGLICFEDFDQVVIWNPTLRQHAFSNLSWVHPIDDQYKVLCMTGNHDPRREQLRVFTLGDQESWRVTEFPPPPLRYRDSEERIIGGICLNGILYYYIKGYIGTLESFDVRSEKFKKIQMPKGVFGQVEYRWGPVLTSYEGRLAWLCSNGRRWVLTDAEKQEWSEGRYSFSHLSELPRMDGPYDNSFLRHGGVTDNEEVVYMEQPRRRPFYAFYRDMKKNTTRWVAYEELTDCASNCDCFPNHIDNLMPLADLSFL</sequence>
<dbReference type="PANTHER" id="PTHR31111:SF138">
    <property type="entry name" value="F-BOX ASSOCIATED DOMAIN-CONTAINING PROTEIN"/>
    <property type="match status" value="1"/>
</dbReference>
<dbReference type="CDD" id="cd22157">
    <property type="entry name" value="F-box_AtFBW1-like"/>
    <property type="match status" value="1"/>
</dbReference>
<name>A0A8X7TVF2_BRACI</name>
<gene>
    <name evidence="2" type="ORF">Bca52824_074428</name>
</gene>
<dbReference type="NCBIfam" id="TIGR01640">
    <property type="entry name" value="F_box_assoc_1"/>
    <property type="match status" value="1"/>
</dbReference>
<evidence type="ECO:0000313" key="3">
    <source>
        <dbReference type="Proteomes" id="UP000886595"/>
    </source>
</evidence>
<protein>
    <recommendedName>
        <fullName evidence="1">F-box domain-containing protein</fullName>
    </recommendedName>
</protein>
<accession>A0A8X7TVF2</accession>
<dbReference type="SUPFAM" id="SSF81383">
    <property type="entry name" value="F-box domain"/>
    <property type="match status" value="1"/>
</dbReference>
<dbReference type="OrthoDB" id="1110858at2759"/>
<dbReference type="PANTHER" id="PTHR31111">
    <property type="entry name" value="BNAA05G37150D PROTEIN-RELATED"/>
    <property type="match status" value="1"/>
</dbReference>
<dbReference type="InterPro" id="IPR001810">
    <property type="entry name" value="F-box_dom"/>
</dbReference>
<dbReference type="Proteomes" id="UP000886595">
    <property type="component" value="Unassembled WGS sequence"/>
</dbReference>
<dbReference type="EMBL" id="JAAMPC010000015">
    <property type="protein sequence ID" value="KAG2255134.1"/>
    <property type="molecule type" value="Genomic_DNA"/>
</dbReference>
<dbReference type="InterPro" id="IPR017451">
    <property type="entry name" value="F-box-assoc_interact_dom"/>
</dbReference>
<reference evidence="2 3" key="1">
    <citation type="submission" date="2020-02" db="EMBL/GenBank/DDBJ databases">
        <authorList>
            <person name="Ma Q."/>
            <person name="Huang Y."/>
            <person name="Song X."/>
            <person name="Pei D."/>
        </authorList>
    </citation>
    <scope>NUCLEOTIDE SEQUENCE [LARGE SCALE GENOMIC DNA]</scope>
    <source>
        <strain evidence="2">Sxm20200214</strain>
        <tissue evidence="2">Leaf</tissue>
    </source>
</reference>
<keyword evidence="3" id="KW-1185">Reference proteome</keyword>
<organism evidence="2 3">
    <name type="scientific">Brassica carinata</name>
    <name type="common">Ethiopian mustard</name>
    <name type="synonym">Abyssinian cabbage</name>
    <dbReference type="NCBI Taxonomy" id="52824"/>
    <lineage>
        <taxon>Eukaryota</taxon>
        <taxon>Viridiplantae</taxon>
        <taxon>Streptophyta</taxon>
        <taxon>Embryophyta</taxon>
        <taxon>Tracheophyta</taxon>
        <taxon>Spermatophyta</taxon>
        <taxon>Magnoliopsida</taxon>
        <taxon>eudicotyledons</taxon>
        <taxon>Gunneridae</taxon>
        <taxon>Pentapetalae</taxon>
        <taxon>rosids</taxon>
        <taxon>malvids</taxon>
        <taxon>Brassicales</taxon>
        <taxon>Brassicaceae</taxon>
        <taxon>Brassiceae</taxon>
        <taxon>Brassica</taxon>
    </lineage>
</organism>
<dbReference type="Gene3D" id="1.20.1280.50">
    <property type="match status" value="1"/>
</dbReference>